<evidence type="ECO:0000256" key="1">
    <source>
        <dbReference type="SAM" id="MobiDB-lite"/>
    </source>
</evidence>
<dbReference type="Gene3D" id="2.30.30.40">
    <property type="entry name" value="SH3 Domains"/>
    <property type="match status" value="1"/>
</dbReference>
<feature type="domain" description="CheW-like" evidence="2">
    <location>
        <begin position="35"/>
        <end position="193"/>
    </location>
</feature>
<feature type="compositionally biased region" description="Polar residues" evidence="1">
    <location>
        <begin position="197"/>
        <end position="214"/>
    </location>
</feature>
<feature type="region of interest" description="Disordered" evidence="1">
    <location>
        <begin position="194"/>
        <end position="244"/>
    </location>
</feature>
<dbReference type="PANTHER" id="PTHR22617">
    <property type="entry name" value="CHEMOTAXIS SENSOR HISTIDINE KINASE-RELATED"/>
    <property type="match status" value="1"/>
</dbReference>
<dbReference type="PROSITE" id="PS50851">
    <property type="entry name" value="CHEW"/>
    <property type="match status" value="1"/>
</dbReference>
<evidence type="ECO:0000259" key="2">
    <source>
        <dbReference type="PROSITE" id="PS50851"/>
    </source>
</evidence>
<name>A0A5P9P4C0_9EURY</name>
<dbReference type="Proteomes" id="UP000326170">
    <property type="component" value="Chromosome"/>
</dbReference>
<dbReference type="InterPro" id="IPR036061">
    <property type="entry name" value="CheW-like_dom_sf"/>
</dbReference>
<dbReference type="SUPFAM" id="SSF50341">
    <property type="entry name" value="CheW-like"/>
    <property type="match status" value="1"/>
</dbReference>
<dbReference type="Pfam" id="PF01584">
    <property type="entry name" value="CheW"/>
    <property type="match status" value="1"/>
</dbReference>
<dbReference type="AlphaFoldDB" id="A0A5P9P4C0"/>
<dbReference type="Gene3D" id="2.40.50.180">
    <property type="entry name" value="CheA-289, Domain 4"/>
    <property type="match status" value="1"/>
</dbReference>
<evidence type="ECO:0000313" key="4">
    <source>
        <dbReference type="Proteomes" id="UP000326170"/>
    </source>
</evidence>
<dbReference type="GeneID" id="42301534"/>
<organism evidence="3 4">
    <name type="scientific">Natronorubrum aibiense</name>
    <dbReference type="NCBI Taxonomy" id="348826"/>
    <lineage>
        <taxon>Archaea</taxon>
        <taxon>Methanobacteriati</taxon>
        <taxon>Methanobacteriota</taxon>
        <taxon>Stenosarchaea group</taxon>
        <taxon>Halobacteria</taxon>
        <taxon>Halobacteriales</taxon>
        <taxon>Natrialbaceae</taxon>
        <taxon>Natronorubrum</taxon>
    </lineage>
</organism>
<dbReference type="EMBL" id="CP045488">
    <property type="protein sequence ID" value="QFU82983.1"/>
    <property type="molecule type" value="Genomic_DNA"/>
</dbReference>
<dbReference type="GO" id="GO:0007165">
    <property type="term" value="P:signal transduction"/>
    <property type="evidence" value="ECO:0007669"/>
    <property type="project" value="InterPro"/>
</dbReference>
<dbReference type="GO" id="GO:0006935">
    <property type="term" value="P:chemotaxis"/>
    <property type="evidence" value="ECO:0007669"/>
    <property type="project" value="InterPro"/>
</dbReference>
<dbReference type="InterPro" id="IPR039315">
    <property type="entry name" value="CheW"/>
</dbReference>
<dbReference type="RefSeq" id="WP_152941491.1">
    <property type="nucleotide sequence ID" value="NZ_CP045488.1"/>
</dbReference>
<dbReference type="InterPro" id="IPR002545">
    <property type="entry name" value="CheW-lke_dom"/>
</dbReference>
<feature type="region of interest" description="Disordered" evidence="1">
    <location>
        <begin position="1"/>
        <end position="36"/>
    </location>
</feature>
<sequence length="267" mass="28935">MAPDLSEKLLGIDIDGTDGQRRQDTDETDEEREERERFVFFESGTHRLAVSVDTVRTLAECPDELTRVPRTPPAIEGMVDLRGEVTAVIDPSVHFPSDDGDRGRTRERLLVLDRPADQQSAAVRVDDVIGVEAIPVSDVLDESMIDERPFSGDALTHPLVDALIEQTHESEADDGGSTTNRSDADADADRTIGRETAASTGDSGLLSSTRGTFSDRSDDDAGTPFTVDAADTATPAADDAQPRRELIIEVTPVLDVDRLLQASGHRE</sequence>
<gene>
    <name evidence="3" type="ORF">GCU68_10780</name>
</gene>
<evidence type="ECO:0000313" key="3">
    <source>
        <dbReference type="EMBL" id="QFU82983.1"/>
    </source>
</evidence>
<keyword evidence="4" id="KW-1185">Reference proteome</keyword>
<proteinExistence type="predicted"/>
<feature type="compositionally biased region" description="Low complexity" evidence="1">
    <location>
        <begin position="223"/>
        <end position="239"/>
    </location>
</feature>
<dbReference type="OrthoDB" id="115049at2157"/>
<dbReference type="PANTHER" id="PTHR22617:SF23">
    <property type="entry name" value="CHEMOTAXIS PROTEIN CHEW"/>
    <property type="match status" value="1"/>
</dbReference>
<dbReference type="SMART" id="SM00260">
    <property type="entry name" value="CheW"/>
    <property type="match status" value="1"/>
</dbReference>
<protein>
    <submittedName>
        <fullName evidence="3">Chemotaxis protein CheW</fullName>
    </submittedName>
</protein>
<accession>A0A5P9P4C0</accession>
<dbReference type="GO" id="GO:0005829">
    <property type="term" value="C:cytosol"/>
    <property type="evidence" value="ECO:0007669"/>
    <property type="project" value="TreeGrafter"/>
</dbReference>
<reference evidence="3 4" key="1">
    <citation type="journal article" date="2007" name="Int. J. Syst. Evol. Microbiol.">
        <title>Natronorubrum sulfidifaciens sp. nov., an extremely haloalkaliphilic archaeon isolated from Aiding salt lake in Xin-Jiang, China.</title>
        <authorList>
            <person name="Cui H.L."/>
            <person name="Tohty D."/>
            <person name="Liu H.C."/>
            <person name="Liu S.J."/>
            <person name="Oren A."/>
            <person name="Zhou P.J."/>
        </authorList>
    </citation>
    <scope>NUCLEOTIDE SEQUENCE [LARGE SCALE GENOMIC DNA]</scope>
    <source>
        <strain evidence="3 4">7-3</strain>
    </source>
</reference>
<dbReference type="KEGG" id="nas:GCU68_10780"/>